<evidence type="ECO:0000256" key="14">
    <source>
        <dbReference type="PIRSR" id="PIRSR605511-1"/>
    </source>
</evidence>
<evidence type="ECO:0000256" key="7">
    <source>
        <dbReference type="ARBA" id="ARBA00013227"/>
    </source>
</evidence>
<dbReference type="PRINTS" id="PR01791">
    <property type="entry name" value="REGUCALCIN"/>
</dbReference>
<dbReference type="SUPFAM" id="SSF63829">
    <property type="entry name" value="Calcium-dependent phosphotriesterase"/>
    <property type="match status" value="1"/>
</dbReference>
<comment type="catalytic activity">
    <reaction evidence="1">
        <text>D-glucono-1,5-lactone + H2O = D-gluconate + H(+)</text>
        <dbReference type="Rhea" id="RHEA:10440"/>
        <dbReference type="ChEBI" id="CHEBI:15377"/>
        <dbReference type="ChEBI" id="CHEBI:15378"/>
        <dbReference type="ChEBI" id="CHEBI:16217"/>
        <dbReference type="ChEBI" id="CHEBI:18391"/>
        <dbReference type="EC" id="3.1.1.17"/>
    </reaction>
</comment>
<comment type="similarity">
    <text evidence="6">Belongs to the SMP-30/CGR1 family.</text>
</comment>
<evidence type="ECO:0000256" key="2">
    <source>
        <dbReference type="ARBA" id="ARBA00001913"/>
    </source>
</evidence>
<organism evidence="17 18">
    <name type="scientific">Bemisia tabaci</name>
    <name type="common">Sweetpotato whitefly</name>
    <name type="synonym">Aleurodes tabaci</name>
    <dbReference type="NCBI Taxonomy" id="7038"/>
    <lineage>
        <taxon>Eukaryota</taxon>
        <taxon>Metazoa</taxon>
        <taxon>Ecdysozoa</taxon>
        <taxon>Arthropoda</taxon>
        <taxon>Hexapoda</taxon>
        <taxon>Insecta</taxon>
        <taxon>Pterygota</taxon>
        <taxon>Neoptera</taxon>
        <taxon>Paraneoptera</taxon>
        <taxon>Hemiptera</taxon>
        <taxon>Sternorrhyncha</taxon>
        <taxon>Aleyrodoidea</taxon>
        <taxon>Aleyrodidae</taxon>
        <taxon>Aleyrodinae</taxon>
        <taxon>Bemisia</taxon>
    </lineage>
</organism>
<evidence type="ECO:0000256" key="12">
    <source>
        <dbReference type="ARBA" id="ARBA00022837"/>
    </source>
</evidence>
<keyword evidence="12" id="KW-0106">Calcium</keyword>
<proteinExistence type="inferred from homology"/>
<dbReference type="InterPro" id="IPR013658">
    <property type="entry name" value="SGL"/>
</dbReference>
<dbReference type="Gene3D" id="2.120.10.30">
    <property type="entry name" value="TolB, C-terminal domain"/>
    <property type="match status" value="1"/>
</dbReference>
<dbReference type="InterPro" id="IPR011042">
    <property type="entry name" value="6-blade_b-propeller_TolB-like"/>
</dbReference>
<reference evidence="17" key="1">
    <citation type="submission" date="2021-12" db="EMBL/GenBank/DDBJ databases">
        <authorList>
            <person name="King R."/>
        </authorList>
    </citation>
    <scope>NUCLEOTIDE SEQUENCE</scope>
</reference>
<comment type="cofactor">
    <cofactor evidence="2">
        <name>Ca(2+)</name>
        <dbReference type="ChEBI" id="CHEBI:29108"/>
    </cofactor>
</comment>
<evidence type="ECO:0000256" key="15">
    <source>
        <dbReference type="PIRSR" id="PIRSR605511-2"/>
    </source>
</evidence>
<protein>
    <recommendedName>
        <fullName evidence="8">Regucalcin</fullName>
        <ecNumber evidence="7">3.1.1.17</ecNumber>
    </recommendedName>
    <alternativeName>
        <fullName evidence="13">Gluconolactonase</fullName>
    </alternativeName>
</protein>
<evidence type="ECO:0000313" key="17">
    <source>
        <dbReference type="EMBL" id="CAH0390047.1"/>
    </source>
</evidence>
<sequence length="309" mass="34250">MSSKVQITPIGPQLDLGEGPHWEAKTKTLYYVDAFAATVHRHVPHTNEHSHCKFKGNTVSFVIPVEGKEESEFVIGLEREIVHVIWDLKSDKPTATRVLSAAEEDRGGNWVNDGKVDPAGRLWTGTLMPGQGLDDAPFTSHLYSFDKGSSPKKHLSGIAVSNGLAWSLDYKTFYYIDSLKYKVQGFDYDITNGTINNERTVFDLKKNNVEGIPDGMTIDSEGKLWVAVYTGGKVIRIDPDTGKLLYILPIPSWEVTSVVFGGPNLDELYVTSANKTKDYPKDKFPQPGQTFKVTNLGVRGTASRSIKLQ</sequence>
<dbReference type="GO" id="GO:0030234">
    <property type="term" value="F:enzyme regulator activity"/>
    <property type="evidence" value="ECO:0007669"/>
    <property type="project" value="InterPro"/>
</dbReference>
<comment type="cofactor">
    <cofactor evidence="4">
        <name>Mg(2+)</name>
        <dbReference type="ChEBI" id="CHEBI:18420"/>
    </cofactor>
</comment>
<name>A0A9P0AEI6_BEMTA</name>
<keyword evidence="15" id="KW-0862">Zinc</keyword>
<keyword evidence="9" id="KW-0963">Cytoplasm</keyword>
<dbReference type="FunFam" id="2.120.10.30:FF:000027">
    <property type="entry name" value="Regucalcin homologue"/>
    <property type="match status" value="1"/>
</dbReference>
<dbReference type="PANTHER" id="PTHR10907">
    <property type="entry name" value="REGUCALCIN"/>
    <property type="match status" value="1"/>
</dbReference>
<dbReference type="InterPro" id="IPR005511">
    <property type="entry name" value="SMP-30"/>
</dbReference>
<evidence type="ECO:0000259" key="16">
    <source>
        <dbReference type="Pfam" id="PF08450"/>
    </source>
</evidence>
<feature type="binding site" evidence="15">
    <location>
        <position position="18"/>
    </location>
    <ligand>
        <name>a divalent metal cation</name>
        <dbReference type="ChEBI" id="CHEBI:60240"/>
    </ligand>
</feature>
<dbReference type="Pfam" id="PF08450">
    <property type="entry name" value="SGL"/>
    <property type="match status" value="1"/>
</dbReference>
<feature type="binding site" evidence="15">
    <location>
        <position position="162"/>
    </location>
    <ligand>
        <name>a divalent metal cation</name>
        <dbReference type="ChEBI" id="CHEBI:60240"/>
    </ligand>
</feature>
<dbReference type="InterPro" id="IPR008367">
    <property type="entry name" value="Regucalcin"/>
</dbReference>
<evidence type="ECO:0000256" key="13">
    <source>
        <dbReference type="ARBA" id="ARBA00032464"/>
    </source>
</evidence>
<accession>A0A9P0AEI6</accession>
<evidence type="ECO:0000256" key="6">
    <source>
        <dbReference type="ARBA" id="ARBA00008853"/>
    </source>
</evidence>
<dbReference type="EMBL" id="OU963866">
    <property type="protein sequence ID" value="CAH0390047.1"/>
    <property type="molecule type" value="Genomic_DNA"/>
</dbReference>
<evidence type="ECO:0000313" key="18">
    <source>
        <dbReference type="Proteomes" id="UP001152759"/>
    </source>
</evidence>
<dbReference type="GO" id="GO:0005737">
    <property type="term" value="C:cytoplasm"/>
    <property type="evidence" value="ECO:0007669"/>
    <property type="project" value="UniProtKB-SubCell"/>
</dbReference>
<evidence type="ECO:0000256" key="5">
    <source>
        <dbReference type="ARBA" id="ARBA00004496"/>
    </source>
</evidence>
<dbReference type="GO" id="GO:0019853">
    <property type="term" value="P:L-ascorbic acid biosynthetic process"/>
    <property type="evidence" value="ECO:0007669"/>
    <property type="project" value="TreeGrafter"/>
</dbReference>
<evidence type="ECO:0000256" key="8">
    <source>
        <dbReference type="ARBA" id="ARBA00016808"/>
    </source>
</evidence>
<evidence type="ECO:0000256" key="10">
    <source>
        <dbReference type="ARBA" id="ARBA00022723"/>
    </source>
</evidence>
<evidence type="ECO:0000256" key="9">
    <source>
        <dbReference type="ARBA" id="ARBA00022490"/>
    </source>
</evidence>
<comment type="subcellular location">
    <subcellularLocation>
        <location evidence="5">Cytoplasm</location>
    </subcellularLocation>
</comment>
<keyword evidence="18" id="KW-1185">Reference proteome</keyword>
<dbReference type="KEGG" id="btab:109042235"/>
<dbReference type="AlphaFoldDB" id="A0A9P0AEI6"/>
<gene>
    <name evidence="17" type="ORF">BEMITA_LOCUS8808</name>
</gene>
<evidence type="ECO:0000256" key="11">
    <source>
        <dbReference type="ARBA" id="ARBA00022801"/>
    </source>
</evidence>
<keyword evidence="10 15" id="KW-0479">Metal-binding</keyword>
<dbReference type="GO" id="GO:0004341">
    <property type="term" value="F:gluconolactonase activity"/>
    <property type="evidence" value="ECO:0007669"/>
    <property type="project" value="UniProtKB-EC"/>
</dbReference>
<dbReference type="PANTHER" id="PTHR10907:SF66">
    <property type="entry name" value="MIP34848P1-RELATED"/>
    <property type="match status" value="1"/>
</dbReference>
<comment type="cofactor">
    <cofactor evidence="15">
        <name>Zn(2+)</name>
        <dbReference type="ChEBI" id="CHEBI:29105"/>
    </cofactor>
    <text evidence="15">Binds 1 divalent metal cation per subunit.</text>
</comment>
<evidence type="ECO:0000256" key="1">
    <source>
        <dbReference type="ARBA" id="ARBA00001589"/>
    </source>
</evidence>
<comment type="cofactor">
    <cofactor evidence="3">
        <name>Mn(2+)</name>
        <dbReference type="ChEBI" id="CHEBI:29035"/>
    </cofactor>
</comment>
<evidence type="ECO:0000256" key="3">
    <source>
        <dbReference type="ARBA" id="ARBA00001936"/>
    </source>
</evidence>
<dbReference type="PRINTS" id="PR01790">
    <property type="entry name" value="SMP30FAMILY"/>
</dbReference>
<dbReference type="GO" id="GO:0005509">
    <property type="term" value="F:calcium ion binding"/>
    <property type="evidence" value="ECO:0007669"/>
    <property type="project" value="InterPro"/>
</dbReference>
<dbReference type="Proteomes" id="UP001152759">
    <property type="component" value="Chromosome 5"/>
</dbReference>
<feature type="binding site" evidence="15">
    <location>
        <position position="214"/>
    </location>
    <ligand>
        <name>a divalent metal cation</name>
        <dbReference type="ChEBI" id="CHEBI:60240"/>
    </ligand>
</feature>
<feature type="active site" description="Proton donor/acceptor" evidence="14">
    <location>
        <position position="214"/>
    </location>
</feature>
<feature type="binding site" evidence="15">
    <location>
        <position position="112"/>
    </location>
    <ligand>
        <name>substrate</name>
    </ligand>
</feature>
<dbReference type="EC" id="3.1.1.17" evidence="7"/>
<feature type="domain" description="SMP-30/Gluconolactonase/LRE-like region" evidence="16">
    <location>
        <begin position="16"/>
        <end position="274"/>
    </location>
</feature>
<keyword evidence="11" id="KW-0378">Hydrolase</keyword>
<evidence type="ECO:0000256" key="4">
    <source>
        <dbReference type="ARBA" id="ARBA00001946"/>
    </source>
</evidence>